<feature type="transmembrane region" description="Helical" evidence="1">
    <location>
        <begin position="68"/>
        <end position="88"/>
    </location>
</feature>
<dbReference type="Proteomes" id="UP000008632">
    <property type="component" value="Chromosome"/>
</dbReference>
<organism evidence="2 3">
    <name type="scientific">Pseudoxanthomonas suwonensis (strain 11-1)</name>
    <dbReference type="NCBI Taxonomy" id="743721"/>
    <lineage>
        <taxon>Bacteria</taxon>
        <taxon>Pseudomonadati</taxon>
        <taxon>Pseudomonadota</taxon>
        <taxon>Gammaproteobacteria</taxon>
        <taxon>Lysobacterales</taxon>
        <taxon>Lysobacteraceae</taxon>
        <taxon>Pseudoxanthomonas</taxon>
    </lineage>
</organism>
<evidence type="ECO:0000256" key="1">
    <source>
        <dbReference type="SAM" id="Phobius"/>
    </source>
</evidence>
<dbReference type="AlphaFoldDB" id="E6WWT0"/>
<dbReference type="STRING" id="743721.Psesu_2803"/>
<keyword evidence="1" id="KW-0472">Membrane</keyword>
<dbReference type="OrthoDB" id="5998922at2"/>
<name>E6WWT0_PSEUU</name>
<reference evidence="2 3" key="1">
    <citation type="submission" date="2011-01" db="EMBL/GenBank/DDBJ databases">
        <title>Complete sequence of Pseudoxanthomonas suwonensis 11-1.</title>
        <authorList>
            <consortium name="US DOE Joint Genome Institute"/>
            <person name="Lucas S."/>
            <person name="Copeland A."/>
            <person name="Lapidus A."/>
            <person name="Cheng J.-F."/>
            <person name="Goodwin L."/>
            <person name="Pitluck S."/>
            <person name="Teshima H."/>
            <person name="Detter J.C."/>
            <person name="Han C."/>
            <person name="Tapia R."/>
            <person name="Land M."/>
            <person name="Hauser L."/>
            <person name="Kyrpides N."/>
            <person name="Ivanova N."/>
            <person name="Ovchinnikova G."/>
            <person name="Siebers A.K."/>
            <person name="Allgaier M."/>
            <person name="Thelen M.P."/>
            <person name="Hugenholtz P."/>
            <person name="Gladden J."/>
            <person name="Woyke T."/>
        </authorList>
    </citation>
    <scope>NUCLEOTIDE SEQUENCE [LARGE SCALE GENOMIC DNA]</scope>
    <source>
        <strain evidence="3">11-1</strain>
    </source>
</reference>
<keyword evidence="1" id="KW-1133">Transmembrane helix</keyword>
<proteinExistence type="predicted"/>
<dbReference type="KEGG" id="psu:Psesu_2803"/>
<gene>
    <name evidence="2" type="ordered locus">Psesu_2803</name>
</gene>
<dbReference type="EMBL" id="CP002446">
    <property type="protein sequence ID" value="ADV28629.1"/>
    <property type="molecule type" value="Genomic_DNA"/>
</dbReference>
<dbReference type="RefSeq" id="WP_013536455.1">
    <property type="nucleotide sequence ID" value="NC_014924.1"/>
</dbReference>
<evidence type="ECO:0000313" key="2">
    <source>
        <dbReference type="EMBL" id="ADV28629.1"/>
    </source>
</evidence>
<feature type="transmembrane region" description="Helical" evidence="1">
    <location>
        <begin position="100"/>
        <end position="120"/>
    </location>
</feature>
<accession>E6WWT0</accession>
<keyword evidence="3" id="KW-1185">Reference proteome</keyword>
<evidence type="ECO:0000313" key="3">
    <source>
        <dbReference type="Proteomes" id="UP000008632"/>
    </source>
</evidence>
<sequence>MQAPPPLPRSSFITTLGRISLLLACLTLAGALGQAAVAVAISDATVARLVAEPAMPPMLGWMLGHRRLLSLLGLLLALLFLASSWGLLKRQEWARWGFIAFLLVTAALNFAGLPLAGQVIDGMTGAFPAQFLDTPEGRDFMVQMRANRIVSMAMATVTAVAFACLHGWLAWKLCTPQVRAEFTPGAGDA</sequence>
<feature type="transmembrane region" description="Helical" evidence="1">
    <location>
        <begin position="149"/>
        <end position="171"/>
    </location>
</feature>
<protein>
    <submittedName>
        <fullName evidence="2">Uncharacterized protein</fullName>
    </submittedName>
</protein>
<dbReference type="eggNOG" id="ENOG5031E4E">
    <property type="taxonomic scope" value="Bacteria"/>
</dbReference>
<keyword evidence="1" id="KW-0812">Transmembrane</keyword>
<dbReference type="HOGENOM" id="CLU_1433967_0_0_6"/>